<evidence type="ECO:0000313" key="3">
    <source>
        <dbReference type="Proteomes" id="UP000765509"/>
    </source>
</evidence>
<protein>
    <submittedName>
        <fullName evidence="2">Uncharacterized protein</fullName>
    </submittedName>
</protein>
<reference evidence="2" key="1">
    <citation type="submission" date="2021-03" db="EMBL/GenBank/DDBJ databases">
        <title>Draft genome sequence of rust myrtle Austropuccinia psidii MF-1, a brazilian biotype.</title>
        <authorList>
            <person name="Quecine M.C."/>
            <person name="Pachon D.M.R."/>
            <person name="Bonatelli M.L."/>
            <person name="Correr F.H."/>
            <person name="Franceschini L.M."/>
            <person name="Leite T.F."/>
            <person name="Margarido G.R.A."/>
            <person name="Almeida C.A."/>
            <person name="Ferrarezi J.A."/>
            <person name="Labate C.A."/>
        </authorList>
    </citation>
    <scope>NUCLEOTIDE SEQUENCE</scope>
    <source>
        <strain evidence="2">MF-1</strain>
    </source>
</reference>
<dbReference type="EMBL" id="AVOT02007714">
    <property type="protein sequence ID" value="MBW0484503.1"/>
    <property type="molecule type" value="Genomic_DNA"/>
</dbReference>
<feature type="compositionally biased region" description="Polar residues" evidence="1">
    <location>
        <begin position="77"/>
        <end position="90"/>
    </location>
</feature>
<feature type="region of interest" description="Disordered" evidence="1">
    <location>
        <begin position="68"/>
        <end position="90"/>
    </location>
</feature>
<sequence>MHKLASAPPPNPLHLLPCLRSCSAPKICLFLCPHPPSTTALLQHPHPPLHFHTLAAISRYSSDTTPTPAAYYRHTPSAPSIYSSNSTTPP</sequence>
<keyword evidence="3" id="KW-1185">Reference proteome</keyword>
<evidence type="ECO:0000256" key="1">
    <source>
        <dbReference type="SAM" id="MobiDB-lite"/>
    </source>
</evidence>
<organism evidence="2 3">
    <name type="scientific">Austropuccinia psidii MF-1</name>
    <dbReference type="NCBI Taxonomy" id="1389203"/>
    <lineage>
        <taxon>Eukaryota</taxon>
        <taxon>Fungi</taxon>
        <taxon>Dikarya</taxon>
        <taxon>Basidiomycota</taxon>
        <taxon>Pucciniomycotina</taxon>
        <taxon>Pucciniomycetes</taxon>
        <taxon>Pucciniales</taxon>
        <taxon>Sphaerophragmiaceae</taxon>
        <taxon>Austropuccinia</taxon>
    </lineage>
</organism>
<name>A0A9Q3CIJ1_9BASI</name>
<dbReference type="AlphaFoldDB" id="A0A9Q3CIJ1"/>
<dbReference type="Proteomes" id="UP000765509">
    <property type="component" value="Unassembled WGS sequence"/>
</dbReference>
<comment type="caution">
    <text evidence="2">The sequence shown here is derived from an EMBL/GenBank/DDBJ whole genome shotgun (WGS) entry which is preliminary data.</text>
</comment>
<gene>
    <name evidence="2" type="ORF">O181_024218</name>
</gene>
<accession>A0A9Q3CIJ1</accession>
<proteinExistence type="predicted"/>
<evidence type="ECO:0000313" key="2">
    <source>
        <dbReference type="EMBL" id="MBW0484503.1"/>
    </source>
</evidence>